<evidence type="ECO:0000313" key="2">
    <source>
        <dbReference type="EMBL" id="OXV05080.1"/>
    </source>
</evidence>
<accession>A0A232LLP2</accession>
<dbReference type="Gene3D" id="3.40.309.10">
    <property type="entry name" value="Aldehyde Dehydrogenase, Chain A, domain 2"/>
    <property type="match status" value="1"/>
</dbReference>
<proteinExistence type="predicted"/>
<dbReference type="InterPro" id="IPR036188">
    <property type="entry name" value="FAD/NAD-bd_sf"/>
</dbReference>
<dbReference type="GO" id="GO:0004350">
    <property type="term" value="F:glutamate-5-semialdehyde dehydrogenase activity"/>
    <property type="evidence" value="ECO:0007669"/>
    <property type="project" value="TreeGrafter"/>
</dbReference>
<dbReference type="InterPro" id="IPR016162">
    <property type="entry name" value="Ald_DH_N"/>
</dbReference>
<reference evidence="2 3" key="1">
    <citation type="journal article" date="2015" name="Environ. Microbiol.">
        <title>Metagenome sequence of Elaphomyces granulatus from sporocarp tissue reveals Ascomycota ectomycorrhizal fingerprints of genome expansion and a Proteobacteria-rich microbiome.</title>
        <authorList>
            <person name="Quandt C.A."/>
            <person name="Kohler A."/>
            <person name="Hesse C.N."/>
            <person name="Sharpton T.J."/>
            <person name="Martin F."/>
            <person name="Spatafora J.W."/>
        </authorList>
    </citation>
    <scope>NUCLEOTIDE SEQUENCE [LARGE SCALE GENOMIC DNA]</scope>
    <source>
        <strain evidence="2 3">OSC145934</strain>
    </source>
</reference>
<dbReference type="SUPFAM" id="SSF53720">
    <property type="entry name" value="ALDH-like"/>
    <property type="match status" value="1"/>
</dbReference>
<dbReference type="Pfam" id="PF07992">
    <property type="entry name" value="Pyr_redox_2"/>
    <property type="match status" value="1"/>
</dbReference>
<feature type="domain" description="FAD/NAD(P)-binding" evidence="1">
    <location>
        <begin position="189"/>
        <end position="332"/>
    </location>
</feature>
<dbReference type="OrthoDB" id="1934954at2759"/>
<evidence type="ECO:0000313" key="3">
    <source>
        <dbReference type="Proteomes" id="UP000243515"/>
    </source>
</evidence>
<dbReference type="SUPFAM" id="SSF51905">
    <property type="entry name" value="FAD/NAD(P)-binding domain"/>
    <property type="match status" value="1"/>
</dbReference>
<comment type="caution">
    <text evidence="2">The sequence shown here is derived from an EMBL/GenBank/DDBJ whole genome shotgun (WGS) entry which is preliminary data.</text>
</comment>
<dbReference type="Gene3D" id="3.40.605.10">
    <property type="entry name" value="Aldehyde Dehydrogenase, Chain A, domain 1"/>
    <property type="match status" value="1"/>
</dbReference>
<dbReference type="PRINTS" id="PR00368">
    <property type="entry name" value="FADPNR"/>
</dbReference>
<dbReference type="Proteomes" id="UP000243515">
    <property type="component" value="Unassembled WGS sequence"/>
</dbReference>
<dbReference type="PANTHER" id="PTHR11063">
    <property type="entry name" value="GLUTAMATE SEMIALDEHYDE DEHYDROGENASE"/>
    <property type="match status" value="1"/>
</dbReference>
<sequence>MVRSIQESSRIPVLGHAEGICHLYLDAAADPAMAVRLAVDGKCDYPAACNATETILVHEQFVSHVKAVADALIGNGVEIRADSRLKGVIPTAKAATDDDFHTEHGALIAVAHIAAYGSAHTDAICTNDAAAAEHFLNAVDSASVFHNASTRFADGYRYGLGAEVGRTSGERVLERRQALQARENSMSKFDMIVIGSGPGGQRAAVQAAKIGKTVALIEKGKDVGGVSVNTGTLPSKTLREAVLDLSGARERQLYGMVYRDNTVTPDALLSRARRVMQAEREVIRAQLHRNHVKLIHGTAKFTSPTQVEVNGELLDAAYIVIAVGTYPAVPPGLDVDHEM</sequence>
<protein>
    <recommendedName>
        <fullName evidence="1">FAD/NAD(P)-binding domain-containing protein</fullName>
    </recommendedName>
</protein>
<dbReference type="PRINTS" id="PR00411">
    <property type="entry name" value="PNDRDTASEI"/>
</dbReference>
<evidence type="ECO:0000259" key="1">
    <source>
        <dbReference type="Pfam" id="PF07992"/>
    </source>
</evidence>
<dbReference type="InterPro" id="IPR016161">
    <property type="entry name" value="Ald_DH/histidinol_DH"/>
</dbReference>
<keyword evidence="3" id="KW-1185">Reference proteome</keyword>
<organism evidence="2 3">
    <name type="scientific">Elaphomyces granulatus</name>
    <dbReference type="NCBI Taxonomy" id="519963"/>
    <lineage>
        <taxon>Eukaryota</taxon>
        <taxon>Fungi</taxon>
        <taxon>Dikarya</taxon>
        <taxon>Ascomycota</taxon>
        <taxon>Pezizomycotina</taxon>
        <taxon>Eurotiomycetes</taxon>
        <taxon>Eurotiomycetidae</taxon>
        <taxon>Eurotiales</taxon>
        <taxon>Elaphomycetaceae</taxon>
        <taxon>Elaphomyces</taxon>
    </lineage>
</organism>
<gene>
    <name evidence="2" type="ORF">Egran_07152</name>
</gene>
<dbReference type="Gene3D" id="3.50.50.60">
    <property type="entry name" value="FAD/NAD(P)-binding domain"/>
    <property type="match status" value="1"/>
</dbReference>
<feature type="non-terminal residue" evidence="2">
    <location>
        <position position="339"/>
    </location>
</feature>
<dbReference type="EMBL" id="NPHW01008389">
    <property type="protein sequence ID" value="OXV05080.1"/>
    <property type="molecule type" value="Genomic_DNA"/>
</dbReference>
<dbReference type="AlphaFoldDB" id="A0A232LLP2"/>
<dbReference type="InterPro" id="IPR023753">
    <property type="entry name" value="FAD/NAD-binding_dom"/>
</dbReference>
<dbReference type="PANTHER" id="PTHR11063:SF8">
    <property type="entry name" value="DELTA-1-PYRROLINE-5-CARBOXYLATE SYNTHASE"/>
    <property type="match status" value="1"/>
</dbReference>
<dbReference type="InterPro" id="IPR016163">
    <property type="entry name" value="Ald_DH_C"/>
</dbReference>
<name>A0A232LLP2_9EURO</name>